<organism evidence="1">
    <name type="scientific">uncultured Gemmatimonadaceae bacterium</name>
    <dbReference type="NCBI Taxonomy" id="246130"/>
    <lineage>
        <taxon>Bacteria</taxon>
        <taxon>Pseudomonadati</taxon>
        <taxon>Gemmatimonadota</taxon>
        <taxon>Gemmatimonadia</taxon>
        <taxon>Gemmatimonadales</taxon>
        <taxon>Gemmatimonadaceae</taxon>
        <taxon>environmental samples</taxon>
    </lineage>
</organism>
<accession>A0A6J4MI20</accession>
<reference evidence="1" key="1">
    <citation type="submission" date="2020-02" db="EMBL/GenBank/DDBJ databases">
        <authorList>
            <person name="Meier V. D."/>
        </authorList>
    </citation>
    <scope>NUCLEOTIDE SEQUENCE</scope>
    <source>
        <strain evidence="1">AVDCRST_MAG11</strain>
    </source>
</reference>
<proteinExistence type="predicted"/>
<dbReference type="AlphaFoldDB" id="A0A6J4MI20"/>
<sequence length="40" mass="4072">MDGLDVPPSQANVLWLAATRVPGAELAARLGRQDIAVAAG</sequence>
<protein>
    <submittedName>
        <fullName evidence="1">Uncharacterized protein</fullName>
    </submittedName>
</protein>
<feature type="non-terminal residue" evidence="1">
    <location>
        <position position="40"/>
    </location>
</feature>
<dbReference type="EMBL" id="CADCTU010000866">
    <property type="protein sequence ID" value="CAA9360170.1"/>
    <property type="molecule type" value="Genomic_DNA"/>
</dbReference>
<name>A0A6J4MI20_9BACT</name>
<evidence type="ECO:0000313" key="1">
    <source>
        <dbReference type="EMBL" id="CAA9360170.1"/>
    </source>
</evidence>
<gene>
    <name evidence="1" type="ORF">AVDCRST_MAG11-4070</name>
</gene>